<dbReference type="CDD" id="cd16914">
    <property type="entry name" value="EcfT"/>
    <property type="match status" value="1"/>
</dbReference>
<dbReference type="RefSeq" id="WP_133284124.1">
    <property type="nucleotide sequence ID" value="NZ_SMSI01000001.1"/>
</dbReference>
<dbReference type="OrthoDB" id="5868344at2"/>
<comment type="subcellular location">
    <subcellularLocation>
        <location evidence="1">Membrane</location>
        <topology evidence="1">Multi-pass membrane protein</topology>
    </subcellularLocation>
</comment>
<evidence type="ECO:0000313" key="8">
    <source>
        <dbReference type="Proteomes" id="UP000295131"/>
    </source>
</evidence>
<dbReference type="EMBL" id="SMSI01000001">
    <property type="protein sequence ID" value="TDH39293.1"/>
    <property type="molecule type" value="Genomic_DNA"/>
</dbReference>
<evidence type="ECO:0000256" key="2">
    <source>
        <dbReference type="ARBA" id="ARBA00008564"/>
    </source>
</evidence>
<comment type="caution">
    <text evidence="7">The sequence shown here is derived from an EMBL/GenBank/DDBJ whole genome shotgun (WGS) entry which is preliminary data.</text>
</comment>
<comment type="similarity">
    <text evidence="2">Belongs to the CbiQ family.</text>
</comment>
<dbReference type="InterPro" id="IPR003339">
    <property type="entry name" value="ABC/ECF_trnsptr_transmembrane"/>
</dbReference>
<dbReference type="PANTHER" id="PTHR33514:SF13">
    <property type="entry name" value="PROTEIN ABCI12, CHLOROPLASTIC"/>
    <property type="match status" value="1"/>
</dbReference>
<evidence type="ECO:0000313" key="7">
    <source>
        <dbReference type="EMBL" id="TDH39293.1"/>
    </source>
</evidence>
<feature type="transmembrane region" description="Helical" evidence="6">
    <location>
        <begin position="65"/>
        <end position="83"/>
    </location>
</feature>
<dbReference type="GO" id="GO:0005886">
    <property type="term" value="C:plasma membrane"/>
    <property type="evidence" value="ECO:0007669"/>
    <property type="project" value="UniProtKB-ARBA"/>
</dbReference>
<keyword evidence="5 6" id="KW-0472">Membrane</keyword>
<reference evidence="7 8" key="1">
    <citation type="journal article" date="2013" name="Int. J. Syst. Evol. Microbiol.">
        <title>Hoeflea suaedae sp. nov., an endophytic bacterium isolated from the root of the halophyte Suaeda maritima.</title>
        <authorList>
            <person name="Chung E.J."/>
            <person name="Park J.A."/>
            <person name="Pramanik P."/>
            <person name="Bibi F."/>
            <person name="Jeon C.O."/>
            <person name="Chung Y.R."/>
        </authorList>
    </citation>
    <scope>NUCLEOTIDE SEQUENCE [LARGE SCALE GENOMIC DNA]</scope>
    <source>
        <strain evidence="7 8">YC6898</strain>
    </source>
</reference>
<accession>A0A4R5PQV3</accession>
<keyword evidence="3 6" id="KW-0812">Transmembrane</keyword>
<keyword evidence="4 6" id="KW-1133">Transmembrane helix</keyword>
<evidence type="ECO:0000256" key="6">
    <source>
        <dbReference type="SAM" id="Phobius"/>
    </source>
</evidence>
<sequence>MITDLYVRGATIVHRAHPGLKILLLFAISTLVFIVDTWPVLALATVLVAGGYLLAGLKPAHAWRALKPVLAIFAILLIAQLYLADIRLASYVVLRFAVLILAATLLTLTTKVSELVDGLMAGLSRAPGWVPREKIALAIAMTIRFIPRIRAQFHDVRDAQRARGLDRSIVALLVPLVVRTLKDADDIARAIEARSVD</sequence>
<evidence type="ECO:0000256" key="3">
    <source>
        <dbReference type="ARBA" id="ARBA00022692"/>
    </source>
</evidence>
<feature type="transmembrane region" description="Helical" evidence="6">
    <location>
        <begin position="22"/>
        <end position="53"/>
    </location>
</feature>
<feature type="transmembrane region" description="Helical" evidence="6">
    <location>
        <begin position="89"/>
        <end position="108"/>
    </location>
</feature>
<keyword evidence="8" id="KW-1185">Reference proteome</keyword>
<dbReference type="PANTHER" id="PTHR33514">
    <property type="entry name" value="PROTEIN ABCI12, CHLOROPLASTIC"/>
    <property type="match status" value="1"/>
</dbReference>
<name>A0A4R5PQV3_9HYPH</name>
<organism evidence="7 8">
    <name type="scientific">Pseudohoeflea suaedae</name>
    <dbReference type="NCBI Taxonomy" id="877384"/>
    <lineage>
        <taxon>Bacteria</taxon>
        <taxon>Pseudomonadati</taxon>
        <taxon>Pseudomonadota</taxon>
        <taxon>Alphaproteobacteria</taxon>
        <taxon>Hyphomicrobiales</taxon>
        <taxon>Rhizobiaceae</taxon>
        <taxon>Pseudohoeflea</taxon>
    </lineage>
</organism>
<evidence type="ECO:0000256" key="5">
    <source>
        <dbReference type="ARBA" id="ARBA00023136"/>
    </source>
</evidence>
<evidence type="ECO:0000256" key="4">
    <source>
        <dbReference type="ARBA" id="ARBA00022989"/>
    </source>
</evidence>
<gene>
    <name evidence="7" type="ORF">E2A64_09595</name>
</gene>
<evidence type="ECO:0000256" key="1">
    <source>
        <dbReference type="ARBA" id="ARBA00004141"/>
    </source>
</evidence>
<dbReference type="Proteomes" id="UP000295131">
    <property type="component" value="Unassembled WGS sequence"/>
</dbReference>
<dbReference type="Pfam" id="PF02361">
    <property type="entry name" value="CbiQ"/>
    <property type="match status" value="1"/>
</dbReference>
<proteinExistence type="inferred from homology"/>
<protein>
    <submittedName>
        <fullName evidence="7">Energy-coupling factor transporter transmembrane protein EcfT</fullName>
    </submittedName>
</protein>
<dbReference type="AlphaFoldDB" id="A0A4R5PQV3"/>